<reference evidence="11" key="1">
    <citation type="journal article" date="2020" name="mSystems">
        <title>Genome- and Community-Level Interaction Insights into Carbon Utilization and Element Cycling Functions of Hydrothermarchaeota in Hydrothermal Sediment.</title>
        <authorList>
            <person name="Zhou Z."/>
            <person name="Liu Y."/>
            <person name="Xu W."/>
            <person name="Pan J."/>
            <person name="Luo Z.H."/>
            <person name="Li M."/>
        </authorList>
    </citation>
    <scope>NUCLEOTIDE SEQUENCE [LARGE SCALE GENOMIC DNA]</scope>
    <source>
        <strain evidence="11">SpSt-143</strain>
    </source>
</reference>
<dbReference type="InterPro" id="IPR006390">
    <property type="entry name" value="DHP_synth_dom"/>
</dbReference>
<dbReference type="GO" id="GO:0004156">
    <property type="term" value="F:dihydropteroate synthase activity"/>
    <property type="evidence" value="ECO:0007669"/>
    <property type="project" value="UniProtKB-EC"/>
</dbReference>
<dbReference type="NCBIfam" id="TIGR01496">
    <property type="entry name" value="DHPS"/>
    <property type="match status" value="1"/>
</dbReference>
<protein>
    <recommendedName>
        <fullName evidence="4 9">Dihydropteroate synthase</fullName>
        <shortName evidence="9">DHPS</shortName>
        <ecNumber evidence="4 9">2.5.1.15</ecNumber>
    </recommendedName>
    <alternativeName>
        <fullName evidence="9">Dihydropteroate pyrophosphorylase</fullName>
    </alternativeName>
</protein>
<dbReference type="SUPFAM" id="SSF51717">
    <property type="entry name" value="Dihydropteroate synthetase-like"/>
    <property type="match status" value="1"/>
</dbReference>
<proteinExistence type="inferred from homology"/>
<evidence type="ECO:0000256" key="9">
    <source>
        <dbReference type="RuleBase" id="RU361205"/>
    </source>
</evidence>
<dbReference type="PROSITE" id="PS00792">
    <property type="entry name" value="DHPS_1"/>
    <property type="match status" value="1"/>
</dbReference>
<name>A0A7V2F7J6_RHOMR</name>
<evidence type="ECO:0000256" key="4">
    <source>
        <dbReference type="ARBA" id="ARBA00012458"/>
    </source>
</evidence>
<dbReference type="GO" id="GO:0046654">
    <property type="term" value="P:tetrahydrofolate biosynthetic process"/>
    <property type="evidence" value="ECO:0007669"/>
    <property type="project" value="UniProtKB-UniPathway"/>
</dbReference>
<feature type="domain" description="Pterin-binding" evidence="10">
    <location>
        <begin position="31"/>
        <end position="295"/>
    </location>
</feature>
<sequence>MEQSQAFAPERFVLNCRGRVLDCRPGLPNGAHVMGILNVTPDSFWDGGRYQTLDAALRRAEVMLAEGAAIIDVGGESTRPRGRIYGQGAAPVSVDEERRRVLPVIEALAQRFPEALISVDTYKPQVAQEALEAGAHLINDQTGLRLYPEMAEVAARYGAPLILMHAIGRPGEMPHEVTYADVVADVRASLAKSVARARARGVAQVVLDPGFGFGKTVAENLRLVNNLDALLALGYPVMVGISRKSTIGQVLGSLEHPVPPAERLYGTLGVTAVAVLRGATLVRAHDVRPTVEMLRLLAATLAQPRSTFATAT</sequence>
<evidence type="ECO:0000256" key="1">
    <source>
        <dbReference type="ARBA" id="ARBA00000012"/>
    </source>
</evidence>
<comment type="similarity">
    <text evidence="9">Belongs to the DHPS family.</text>
</comment>
<evidence type="ECO:0000256" key="3">
    <source>
        <dbReference type="ARBA" id="ARBA00004763"/>
    </source>
</evidence>
<dbReference type="InterPro" id="IPR000489">
    <property type="entry name" value="Pterin-binding_dom"/>
</dbReference>
<organism evidence="11">
    <name type="scientific">Rhodothermus marinus</name>
    <name type="common">Rhodothermus obamensis</name>
    <dbReference type="NCBI Taxonomy" id="29549"/>
    <lineage>
        <taxon>Bacteria</taxon>
        <taxon>Pseudomonadati</taxon>
        <taxon>Rhodothermota</taxon>
        <taxon>Rhodothermia</taxon>
        <taxon>Rhodothermales</taxon>
        <taxon>Rhodothermaceae</taxon>
        <taxon>Rhodothermus</taxon>
    </lineage>
</organism>
<dbReference type="UniPathway" id="UPA00077">
    <property type="reaction ID" value="UER00156"/>
</dbReference>
<evidence type="ECO:0000256" key="8">
    <source>
        <dbReference type="ARBA" id="ARBA00022909"/>
    </source>
</evidence>
<gene>
    <name evidence="11" type="primary">folP</name>
    <name evidence="11" type="ORF">ENO59_10905</name>
</gene>
<evidence type="ECO:0000256" key="7">
    <source>
        <dbReference type="ARBA" id="ARBA00022842"/>
    </source>
</evidence>
<evidence type="ECO:0000256" key="2">
    <source>
        <dbReference type="ARBA" id="ARBA00001946"/>
    </source>
</evidence>
<dbReference type="AlphaFoldDB" id="A0A7V2F7J6"/>
<keyword evidence="7 9" id="KW-0460">Magnesium</keyword>
<evidence type="ECO:0000256" key="6">
    <source>
        <dbReference type="ARBA" id="ARBA00022723"/>
    </source>
</evidence>
<dbReference type="CDD" id="cd00739">
    <property type="entry name" value="DHPS"/>
    <property type="match status" value="1"/>
</dbReference>
<evidence type="ECO:0000256" key="5">
    <source>
        <dbReference type="ARBA" id="ARBA00022679"/>
    </source>
</evidence>
<keyword evidence="6 9" id="KW-0479">Metal-binding</keyword>
<comment type="pathway">
    <text evidence="3 9">Cofactor biosynthesis; tetrahydrofolate biosynthesis; 7,8-dihydrofolate from 2-amino-4-hydroxy-6-hydroxymethyl-7,8-dihydropteridine diphosphate and 4-aminobenzoate: step 1/2.</text>
</comment>
<dbReference type="PROSITE" id="PS00793">
    <property type="entry name" value="DHPS_2"/>
    <property type="match status" value="1"/>
</dbReference>
<evidence type="ECO:0000313" key="11">
    <source>
        <dbReference type="EMBL" id="HER96998.1"/>
    </source>
</evidence>
<evidence type="ECO:0000259" key="10">
    <source>
        <dbReference type="PROSITE" id="PS50972"/>
    </source>
</evidence>
<dbReference type="InterPro" id="IPR045031">
    <property type="entry name" value="DHP_synth-like"/>
</dbReference>
<dbReference type="PROSITE" id="PS50972">
    <property type="entry name" value="PTERIN_BINDING"/>
    <property type="match status" value="1"/>
</dbReference>
<comment type="function">
    <text evidence="9">Catalyzes the condensation of para-aminobenzoate (pABA) with 6-hydroxymethyl-7,8-dihydropterin diphosphate (DHPt-PP) to form 7,8-dihydropteroate (H2Pte), the immediate precursor of folate derivatives.</text>
</comment>
<dbReference type="EC" id="2.5.1.15" evidence="4 9"/>
<dbReference type="EMBL" id="DSGB01000006">
    <property type="protein sequence ID" value="HER96998.1"/>
    <property type="molecule type" value="Genomic_DNA"/>
</dbReference>
<keyword evidence="8 9" id="KW-0289">Folate biosynthesis</keyword>
<comment type="catalytic activity">
    <reaction evidence="1">
        <text>(7,8-dihydropterin-6-yl)methyl diphosphate + 4-aminobenzoate = 7,8-dihydropteroate + diphosphate</text>
        <dbReference type="Rhea" id="RHEA:19949"/>
        <dbReference type="ChEBI" id="CHEBI:17836"/>
        <dbReference type="ChEBI" id="CHEBI:17839"/>
        <dbReference type="ChEBI" id="CHEBI:33019"/>
        <dbReference type="ChEBI" id="CHEBI:72950"/>
        <dbReference type="EC" id="2.5.1.15"/>
    </reaction>
</comment>
<comment type="caution">
    <text evidence="11">The sequence shown here is derived from an EMBL/GenBank/DDBJ whole genome shotgun (WGS) entry which is preliminary data.</text>
</comment>
<dbReference type="PANTHER" id="PTHR20941">
    <property type="entry name" value="FOLATE SYNTHESIS PROTEINS"/>
    <property type="match status" value="1"/>
</dbReference>
<dbReference type="GO" id="GO:0046872">
    <property type="term" value="F:metal ion binding"/>
    <property type="evidence" value="ECO:0007669"/>
    <property type="project" value="UniProtKB-KW"/>
</dbReference>
<dbReference type="Gene3D" id="3.20.20.20">
    <property type="entry name" value="Dihydropteroate synthase-like"/>
    <property type="match status" value="1"/>
</dbReference>
<comment type="cofactor">
    <cofactor evidence="2 9">
        <name>Mg(2+)</name>
        <dbReference type="ChEBI" id="CHEBI:18420"/>
    </cofactor>
</comment>
<dbReference type="PANTHER" id="PTHR20941:SF1">
    <property type="entry name" value="FOLIC ACID SYNTHESIS PROTEIN FOL1"/>
    <property type="match status" value="1"/>
</dbReference>
<dbReference type="Pfam" id="PF00809">
    <property type="entry name" value="Pterin_bind"/>
    <property type="match status" value="1"/>
</dbReference>
<dbReference type="InterPro" id="IPR011005">
    <property type="entry name" value="Dihydropteroate_synth-like_sf"/>
</dbReference>
<accession>A0A7V2F7J6</accession>
<dbReference type="GO" id="GO:0005829">
    <property type="term" value="C:cytosol"/>
    <property type="evidence" value="ECO:0007669"/>
    <property type="project" value="TreeGrafter"/>
</dbReference>
<dbReference type="GO" id="GO:0046656">
    <property type="term" value="P:folic acid biosynthetic process"/>
    <property type="evidence" value="ECO:0007669"/>
    <property type="project" value="UniProtKB-KW"/>
</dbReference>
<keyword evidence="5 9" id="KW-0808">Transferase</keyword>